<keyword evidence="5" id="KW-1185">Reference proteome</keyword>
<feature type="compositionally biased region" description="Polar residues" evidence="2">
    <location>
        <begin position="7"/>
        <end position="20"/>
    </location>
</feature>
<dbReference type="InParanoid" id="A0A5J5FC63"/>
<feature type="transmembrane region" description="Helical" evidence="3">
    <location>
        <begin position="43"/>
        <end position="64"/>
    </location>
</feature>
<name>A0A5J5FC63_9PEZI</name>
<dbReference type="PANTHER" id="PTHR33365:SF12">
    <property type="entry name" value="TAT PATHWAY SIGNAL SEQUENCE"/>
    <property type="match status" value="1"/>
</dbReference>
<dbReference type="GO" id="GO:0043386">
    <property type="term" value="P:mycotoxin biosynthetic process"/>
    <property type="evidence" value="ECO:0007669"/>
    <property type="project" value="InterPro"/>
</dbReference>
<feature type="region of interest" description="Disordered" evidence="2">
    <location>
        <begin position="1"/>
        <end position="26"/>
    </location>
</feature>
<reference evidence="4 5" key="1">
    <citation type="submission" date="2019-09" db="EMBL/GenBank/DDBJ databases">
        <title>Draft genome of the ectomycorrhizal ascomycete Sphaerosporella brunnea.</title>
        <authorList>
            <consortium name="DOE Joint Genome Institute"/>
            <person name="Benucci G.M."/>
            <person name="Marozzi G."/>
            <person name="Antonielli L."/>
            <person name="Sanchez S."/>
            <person name="Marco P."/>
            <person name="Wang X."/>
            <person name="Falini L.B."/>
            <person name="Barry K."/>
            <person name="Haridas S."/>
            <person name="Lipzen A."/>
            <person name="Labutti K."/>
            <person name="Grigoriev I.V."/>
            <person name="Murat C."/>
            <person name="Martin F."/>
            <person name="Albertini E."/>
            <person name="Donnini D."/>
            <person name="Bonito G."/>
        </authorList>
    </citation>
    <scope>NUCLEOTIDE SEQUENCE [LARGE SCALE GENOMIC DNA]</scope>
    <source>
        <strain evidence="4 5">Sb_GMNB300</strain>
    </source>
</reference>
<dbReference type="InterPro" id="IPR021765">
    <property type="entry name" value="UstYa-like"/>
</dbReference>
<proteinExistence type="inferred from homology"/>
<evidence type="ECO:0008006" key="6">
    <source>
        <dbReference type="Google" id="ProtNLM"/>
    </source>
</evidence>
<dbReference type="EMBL" id="VXIS01000004">
    <property type="protein sequence ID" value="KAA8914631.1"/>
    <property type="molecule type" value="Genomic_DNA"/>
</dbReference>
<protein>
    <recommendedName>
        <fullName evidence="6">Tat pathway signal sequence</fullName>
    </recommendedName>
</protein>
<sequence>MEKPYSSEYTQIDQSEGDTLSTDDEGLLTSQTQRPSWGHRKWLLSQVLLLLLNLSLALYLLITFARSNKTCARRVDQNSPVFDKIPQEYIPIQFVGNFIHHSQYRSLDGPPSPEVLAAWDRITDVAPLRLGEEDLDRMNISHRASTVKYSEADGGGYMGYIEVFHQLHCVKMLWKHTYIEQFPELQKILKSKPKVYHAHLDHCADVLRQNLMCTGDVNIMTYNWVKGVKKPWPNFTNSRTCKNFAPVLQYALEHEVVLKQGTQVTKTSGIYEEPTMF</sequence>
<dbReference type="OrthoDB" id="3687641at2759"/>
<accession>A0A5J5FC63</accession>
<gene>
    <name evidence="4" type="ORF">FN846DRAFT_925985</name>
</gene>
<evidence type="ECO:0000256" key="2">
    <source>
        <dbReference type="SAM" id="MobiDB-lite"/>
    </source>
</evidence>
<evidence type="ECO:0000313" key="4">
    <source>
        <dbReference type="EMBL" id="KAA8914631.1"/>
    </source>
</evidence>
<keyword evidence="3" id="KW-0812">Transmembrane</keyword>
<organism evidence="4 5">
    <name type="scientific">Sphaerosporella brunnea</name>
    <dbReference type="NCBI Taxonomy" id="1250544"/>
    <lineage>
        <taxon>Eukaryota</taxon>
        <taxon>Fungi</taxon>
        <taxon>Dikarya</taxon>
        <taxon>Ascomycota</taxon>
        <taxon>Pezizomycotina</taxon>
        <taxon>Pezizomycetes</taxon>
        <taxon>Pezizales</taxon>
        <taxon>Pyronemataceae</taxon>
        <taxon>Sphaerosporella</taxon>
    </lineage>
</organism>
<comment type="caution">
    <text evidence="4">The sequence shown here is derived from an EMBL/GenBank/DDBJ whole genome shotgun (WGS) entry which is preliminary data.</text>
</comment>
<comment type="similarity">
    <text evidence="1">Belongs to the ustYa family.</text>
</comment>
<keyword evidence="3" id="KW-0472">Membrane</keyword>
<evidence type="ECO:0000256" key="1">
    <source>
        <dbReference type="ARBA" id="ARBA00035112"/>
    </source>
</evidence>
<keyword evidence="3" id="KW-1133">Transmembrane helix</keyword>
<dbReference type="PANTHER" id="PTHR33365">
    <property type="entry name" value="YALI0B05434P"/>
    <property type="match status" value="1"/>
</dbReference>
<dbReference type="Pfam" id="PF11807">
    <property type="entry name" value="UstYa"/>
    <property type="match status" value="1"/>
</dbReference>
<dbReference type="Proteomes" id="UP000326924">
    <property type="component" value="Unassembled WGS sequence"/>
</dbReference>
<evidence type="ECO:0000313" key="5">
    <source>
        <dbReference type="Proteomes" id="UP000326924"/>
    </source>
</evidence>
<dbReference type="AlphaFoldDB" id="A0A5J5FC63"/>
<evidence type="ECO:0000256" key="3">
    <source>
        <dbReference type="SAM" id="Phobius"/>
    </source>
</evidence>